<accession>G0GFW7</accession>
<evidence type="ECO:0000313" key="2">
    <source>
        <dbReference type="Proteomes" id="UP000007254"/>
    </source>
</evidence>
<reference evidence="1 2" key="1">
    <citation type="submission" date="2011-06" db="EMBL/GenBank/DDBJ databases">
        <title>The complete genome of Spirochaeta thermophila DSM 6578.</title>
        <authorList>
            <consortium name="US DOE Joint Genome Institute (JGI-PGF)"/>
            <person name="Lucas S."/>
            <person name="Lapidus A."/>
            <person name="Bruce D."/>
            <person name="Goodwin L."/>
            <person name="Pitluck S."/>
            <person name="Peters L."/>
            <person name="Kyrpides N."/>
            <person name="Mavromatis K."/>
            <person name="Ivanova N."/>
            <person name="Mikailova N."/>
            <person name="Pagani I."/>
            <person name="Chertkov O."/>
            <person name="Detter J.C."/>
            <person name="Tapia R."/>
            <person name="Han C."/>
            <person name="Land M."/>
            <person name="Hauser L."/>
            <person name="Markowitz V."/>
            <person name="Cheng J.-F."/>
            <person name="Hugenholtz P."/>
            <person name="Woyke T."/>
            <person name="Wu D."/>
            <person name="Spring S."/>
            <person name="Merkhoffer B."/>
            <person name="Schneider S."/>
            <person name="Klenk H.-P."/>
            <person name="Eisen J.A."/>
        </authorList>
    </citation>
    <scope>NUCLEOTIDE SEQUENCE [LARGE SCALE GENOMIC DNA]</scope>
    <source>
        <strain evidence="2">ATCC 700085 / DSM 6578 / Z-1203</strain>
    </source>
</reference>
<evidence type="ECO:0000313" key="1">
    <source>
        <dbReference type="EMBL" id="AEJ61660.1"/>
    </source>
</evidence>
<dbReference type="KEGG" id="stq:Spith_1396"/>
<dbReference type="RefSeq" id="WP_014624995.1">
    <property type="nucleotide sequence ID" value="NC_017583.1"/>
</dbReference>
<dbReference type="STRING" id="869211.Spith_1396"/>
<name>G0GFW7_WINT7</name>
<gene>
    <name evidence="1" type="ordered locus">Spith_1396</name>
</gene>
<dbReference type="Proteomes" id="UP000007254">
    <property type="component" value="Chromosome"/>
</dbReference>
<dbReference type="EMBL" id="CP002903">
    <property type="protein sequence ID" value="AEJ61660.1"/>
    <property type="molecule type" value="Genomic_DNA"/>
</dbReference>
<proteinExistence type="predicted"/>
<organism evidence="1 2">
    <name type="scientific">Winmispira thermophila (strain ATCC 700085 / DSM 6578 / Z-1203)</name>
    <name type="common">Spirochaeta thermophila</name>
    <dbReference type="NCBI Taxonomy" id="869211"/>
    <lineage>
        <taxon>Bacteria</taxon>
        <taxon>Pseudomonadati</taxon>
        <taxon>Spirochaetota</taxon>
        <taxon>Spirochaetia</taxon>
        <taxon>Winmispirales</taxon>
        <taxon>Winmispiraceae</taxon>
        <taxon>Winmispira</taxon>
    </lineage>
</organism>
<dbReference type="HOGENOM" id="CLU_952864_0_0_12"/>
<sequence length="292" mass="33660">MELVINQKKVDIALEHEQTLGEVFSGVEEWLNKAGLFITEARLNGEAAIPLEERNEWERLPVDQVKMLEITAYTPQEFRAYTLSTLREYLLVMKSLVEKEDYPNLRLLAEDFFSLREHLSYLLPEIFPTEGASPLEKALKTSSLLTSTSLSPESKKEILELVSALLVLIEDRIEELLSPLDHLRKTAQALSSELERLSEVSILLQTGKAVEARDIVLRFSEYLQRIIRLLGNLDRDTREQWEGLPGLAQEINGFLSEVTQAYEDQDYVLVGDLFEYEIIPRMQRFLTFLLDR</sequence>
<dbReference type="AlphaFoldDB" id="G0GFW7"/>
<keyword evidence="2" id="KW-1185">Reference proteome</keyword>
<protein>
    <submittedName>
        <fullName evidence="1">Uncharacterized protein</fullName>
    </submittedName>
</protein>
<dbReference type="OrthoDB" id="367580at2"/>